<evidence type="ECO:0000313" key="9">
    <source>
        <dbReference type="EMBL" id="PNX77736.1"/>
    </source>
</evidence>
<keyword evidence="7 8" id="KW-0472">Membrane</keyword>
<reference evidence="9 10" key="1">
    <citation type="journal article" date="2014" name="Am. J. Bot.">
        <title>Genome assembly and annotation for red clover (Trifolium pratense; Fabaceae).</title>
        <authorList>
            <person name="Istvanek J."/>
            <person name="Jaros M."/>
            <person name="Krenek A."/>
            <person name="Repkova J."/>
        </authorList>
    </citation>
    <scope>NUCLEOTIDE SEQUENCE [LARGE SCALE GENOMIC DNA]</scope>
    <source>
        <strain evidence="10">cv. Tatra</strain>
        <tissue evidence="9">Young leaves</tissue>
    </source>
</reference>
<evidence type="ECO:0000256" key="2">
    <source>
        <dbReference type="ARBA" id="ARBA00009977"/>
    </source>
</evidence>
<dbReference type="PANTHER" id="PTHR33228:SF64">
    <property type="entry name" value="PROTEIN, PUTATIVE-RELATED"/>
    <property type="match status" value="1"/>
</dbReference>
<dbReference type="GO" id="GO:0080143">
    <property type="term" value="P:regulation of amino acid export"/>
    <property type="evidence" value="ECO:0007669"/>
    <property type="project" value="InterPro"/>
</dbReference>
<dbReference type="Proteomes" id="UP000236291">
    <property type="component" value="Unassembled WGS sequence"/>
</dbReference>
<comment type="caution">
    <text evidence="9">The sequence shown here is derived from an EMBL/GenBank/DDBJ whole genome shotgun (WGS) entry which is preliminary data.</text>
</comment>
<proteinExistence type="inferred from homology"/>
<protein>
    <submittedName>
        <fullName evidence="9">Uncharacterized protein</fullName>
    </submittedName>
</protein>
<dbReference type="EMBL" id="ASHM01032854">
    <property type="protein sequence ID" value="PNX77736.1"/>
    <property type="molecule type" value="Genomic_DNA"/>
</dbReference>
<sequence length="100" mass="10794">MNATSISEANSLRNLSSPVPYIFGGLAFILGVITIALLLIACSFFKQYSSSTSPNDEDKSSNMHVMDMDQVNLEPKIVVIMPGESNPTHLAKPLSSISHI</sequence>
<keyword evidence="4 8" id="KW-0812">Transmembrane</keyword>
<accession>A0A2K3LGT4</accession>
<evidence type="ECO:0000256" key="5">
    <source>
        <dbReference type="ARBA" id="ARBA00022970"/>
    </source>
</evidence>
<gene>
    <name evidence="9" type="ORF">L195_g033706</name>
</gene>
<evidence type="ECO:0000256" key="7">
    <source>
        <dbReference type="ARBA" id="ARBA00023136"/>
    </source>
</evidence>
<evidence type="ECO:0000313" key="10">
    <source>
        <dbReference type="Proteomes" id="UP000236291"/>
    </source>
</evidence>
<name>A0A2K3LGT4_TRIPR</name>
<dbReference type="AlphaFoldDB" id="A0A2K3LGT4"/>
<comment type="similarity">
    <text evidence="2">Belongs to the GLUTAMINE DUMPER 1 (TC 9.B.60) family.</text>
</comment>
<dbReference type="PANTHER" id="PTHR33228">
    <property type="entry name" value="PROTEIN GLUTAMINE DUMPER 4-RELATED"/>
    <property type="match status" value="1"/>
</dbReference>
<dbReference type="STRING" id="57577.A0A2K3LGT4"/>
<dbReference type="InterPro" id="IPR040359">
    <property type="entry name" value="GDU"/>
</dbReference>
<comment type="subcellular location">
    <subcellularLocation>
        <location evidence="1">Membrane</location>
        <topology evidence="1">Single-pass membrane protein</topology>
    </subcellularLocation>
</comment>
<keyword evidence="3" id="KW-0813">Transport</keyword>
<evidence type="ECO:0000256" key="1">
    <source>
        <dbReference type="ARBA" id="ARBA00004167"/>
    </source>
</evidence>
<keyword evidence="5" id="KW-0029">Amino-acid transport</keyword>
<feature type="transmembrane region" description="Helical" evidence="8">
    <location>
        <begin position="20"/>
        <end position="45"/>
    </location>
</feature>
<organism evidence="9 10">
    <name type="scientific">Trifolium pratense</name>
    <name type="common">Red clover</name>
    <dbReference type="NCBI Taxonomy" id="57577"/>
    <lineage>
        <taxon>Eukaryota</taxon>
        <taxon>Viridiplantae</taxon>
        <taxon>Streptophyta</taxon>
        <taxon>Embryophyta</taxon>
        <taxon>Tracheophyta</taxon>
        <taxon>Spermatophyta</taxon>
        <taxon>Magnoliopsida</taxon>
        <taxon>eudicotyledons</taxon>
        <taxon>Gunneridae</taxon>
        <taxon>Pentapetalae</taxon>
        <taxon>rosids</taxon>
        <taxon>fabids</taxon>
        <taxon>Fabales</taxon>
        <taxon>Fabaceae</taxon>
        <taxon>Papilionoideae</taxon>
        <taxon>50 kb inversion clade</taxon>
        <taxon>NPAAA clade</taxon>
        <taxon>Hologalegina</taxon>
        <taxon>IRL clade</taxon>
        <taxon>Trifolieae</taxon>
        <taxon>Trifolium</taxon>
    </lineage>
</organism>
<evidence type="ECO:0000256" key="4">
    <source>
        <dbReference type="ARBA" id="ARBA00022692"/>
    </source>
</evidence>
<dbReference type="GO" id="GO:0016020">
    <property type="term" value="C:membrane"/>
    <property type="evidence" value="ECO:0007669"/>
    <property type="project" value="UniProtKB-SubCell"/>
</dbReference>
<dbReference type="GO" id="GO:0006865">
    <property type="term" value="P:amino acid transport"/>
    <property type="evidence" value="ECO:0007669"/>
    <property type="project" value="UniProtKB-KW"/>
</dbReference>
<evidence type="ECO:0000256" key="8">
    <source>
        <dbReference type="SAM" id="Phobius"/>
    </source>
</evidence>
<evidence type="ECO:0000256" key="3">
    <source>
        <dbReference type="ARBA" id="ARBA00022448"/>
    </source>
</evidence>
<reference evidence="9 10" key="2">
    <citation type="journal article" date="2017" name="Front. Plant Sci.">
        <title>Gene Classification and Mining of Molecular Markers Useful in Red Clover (Trifolium pratense) Breeding.</title>
        <authorList>
            <person name="Istvanek J."/>
            <person name="Dluhosova J."/>
            <person name="Dluhos P."/>
            <person name="Patkova L."/>
            <person name="Nedelnik J."/>
            <person name="Repkova J."/>
        </authorList>
    </citation>
    <scope>NUCLEOTIDE SEQUENCE [LARGE SCALE GENOMIC DNA]</scope>
    <source>
        <strain evidence="10">cv. Tatra</strain>
        <tissue evidence="9">Young leaves</tissue>
    </source>
</reference>
<keyword evidence="6 8" id="KW-1133">Transmembrane helix</keyword>
<evidence type="ECO:0000256" key="6">
    <source>
        <dbReference type="ARBA" id="ARBA00022989"/>
    </source>
</evidence>